<sequence length="554" mass="62677">MIKVLQKSGGDAFIEDKYGHTPFYYRTHGKRLNMRTLKDNAVINQLISGQLNRPLLQGELKKCLKFMQIIVLDLEEDISDWIHTGNVGKLEELVLNGYADLLLGRNHQVDDADAVGFLEVLPQYQAKIQAIHRAIEQGNLRAVKLLTDRKKLALCRDGKGLAPLHKSIVFDRIDIAKYLIRNYPQSVNAMDQNKRTPLHYSAALRDGGYMYKLMRKSGADPNIFDCNGRPPKYYLKYPGEISLEQMRMDTKQALKQVLHNRVAPSYLETNIQQWLREGNLGKLDQLVLSGCGDLLLDKTTNHPDTQIFLKELPALLKTETIETIHRSIREGNVEKVKENITTKRLALARDKHGCTPLHTAIIYEETEIVRYIAANFSMVLNAPDYNKRTPLHYAAAARDGGHYMKILAKAGADAMAVDNEGRTPDYYRRNAIFDLKLMKERDDEVDTFQQSILDDAPAVDTPPSPDSGSACSSLMDSGRRDDEDDINGSRFEKLLQDKLDLPTSDNGLYLARTVAPVLTKALAEVLLRRPANPIGFISEWLVRYNDDEDNSIEI</sequence>
<proteinExistence type="predicted"/>
<evidence type="ECO:0000256" key="1">
    <source>
        <dbReference type="PROSITE-ProRule" id="PRU00023"/>
    </source>
</evidence>
<reference evidence="4" key="1">
    <citation type="submission" date="2022-11" db="UniProtKB">
        <authorList>
            <consortium name="WormBaseParasite"/>
        </authorList>
    </citation>
    <scope>IDENTIFICATION</scope>
</reference>
<accession>A0A914Z9Q1</accession>
<dbReference type="InterPro" id="IPR002110">
    <property type="entry name" value="Ankyrin_rpt"/>
</dbReference>
<keyword evidence="1" id="KW-0040">ANK repeat</keyword>
<dbReference type="SMART" id="SM00248">
    <property type="entry name" value="ANK"/>
    <property type="match status" value="5"/>
</dbReference>
<dbReference type="Pfam" id="PF05186">
    <property type="entry name" value="Dpy-30"/>
    <property type="match status" value="1"/>
</dbReference>
<dbReference type="AlphaFoldDB" id="A0A914Z9Q1"/>
<dbReference type="InterPro" id="IPR049630">
    <property type="entry name" value="DYDC-like_DD"/>
</dbReference>
<dbReference type="Pfam" id="PF12796">
    <property type="entry name" value="Ank_2"/>
    <property type="match status" value="2"/>
</dbReference>
<dbReference type="SUPFAM" id="SSF48403">
    <property type="entry name" value="Ankyrin repeat"/>
    <property type="match status" value="1"/>
</dbReference>
<dbReference type="Gene3D" id="1.25.40.20">
    <property type="entry name" value="Ankyrin repeat-containing domain"/>
    <property type="match status" value="2"/>
</dbReference>
<dbReference type="PANTHER" id="PTHR24172">
    <property type="entry name" value="ANK_REP_REGION DOMAIN-CONTAINING PROTEIN"/>
    <property type="match status" value="1"/>
</dbReference>
<evidence type="ECO:0000256" key="2">
    <source>
        <dbReference type="SAM" id="MobiDB-lite"/>
    </source>
</evidence>
<dbReference type="PROSITE" id="PS50088">
    <property type="entry name" value="ANK_REPEAT"/>
    <property type="match status" value="2"/>
</dbReference>
<feature type="repeat" description="ANK" evidence="1">
    <location>
        <begin position="193"/>
        <end position="226"/>
    </location>
</feature>
<dbReference type="CDD" id="cd22966">
    <property type="entry name" value="DD_DYDC-like"/>
    <property type="match status" value="1"/>
</dbReference>
<organism evidence="3 4">
    <name type="scientific">Panagrolaimus superbus</name>
    <dbReference type="NCBI Taxonomy" id="310955"/>
    <lineage>
        <taxon>Eukaryota</taxon>
        <taxon>Metazoa</taxon>
        <taxon>Ecdysozoa</taxon>
        <taxon>Nematoda</taxon>
        <taxon>Chromadorea</taxon>
        <taxon>Rhabditida</taxon>
        <taxon>Tylenchina</taxon>
        <taxon>Panagrolaimomorpha</taxon>
        <taxon>Panagrolaimoidea</taxon>
        <taxon>Panagrolaimidae</taxon>
        <taxon>Panagrolaimus</taxon>
    </lineage>
</organism>
<dbReference type="Proteomes" id="UP000887577">
    <property type="component" value="Unplaced"/>
</dbReference>
<keyword evidence="3" id="KW-1185">Reference proteome</keyword>
<feature type="repeat" description="ANK" evidence="1">
    <location>
        <begin position="386"/>
        <end position="419"/>
    </location>
</feature>
<evidence type="ECO:0000313" key="3">
    <source>
        <dbReference type="Proteomes" id="UP000887577"/>
    </source>
</evidence>
<dbReference type="PROSITE" id="PS50297">
    <property type="entry name" value="ANK_REP_REGION"/>
    <property type="match status" value="1"/>
</dbReference>
<dbReference type="Gene3D" id="1.20.890.10">
    <property type="entry name" value="cAMP-dependent protein kinase regulatory subunit, dimerization-anchoring domain"/>
    <property type="match status" value="1"/>
</dbReference>
<dbReference type="InterPro" id="IPR036770">
    <property type="entry name" value="Ankyrin_rpt-contain_sf"/>
</dbReference>
<feature type="region of interest" description="Disordered" evidence="2">
    <location>
        <begin position="454"/>
        <end position="486"/>
    </location>
</feature>
<feature type="compositionally biased region" description="Polar residues" evidence="2">
    <location>
        <begin position="466"/>
        <end position="475"/>
    </location>
</feature>
<dbReference type="PANTHER" id="PTHR24172:SF4">
    <property type="entry name" value="ANK_REP_REGION DOMAIN-CONTAINING PROTEIN"/>
    <property type="match status" value="1"/>
</dbReference>
<dbReference type="WBParaSite" id="PSU_v2.g6975.t1">
    <property type="protein sequence ID" value="PSU_v2.g6975.t1"/>
    <property type="gene ID" value="PSU_v2.g6975"/>
</dbReference>
<evidence type="ECO:0000313" key="4">
    <source>
        <dbReference type="WBParaSite" id="PSU_v2.g6975.t1"/>
    </source>
</evidence>
<protein>
    <submittedName>
        <fullName evidence="4">ANK_REP_REGION domain-containing protein</fullName>
    </submittedName>
</protein>
<name>A0A914Z9Q1_9BILA</name>
<dbReference type="InterPro" id="IPR007858">
    <property type="entry name" value="Dpy-30_motif"/>
</dbReference>